<organism evidence="1 2">
    <name type="scientific">Panagrolaimus sp. JU765</name>
    <dbReference type="NCBI Taxonomy" id="591449"/>
    <lineage>
        <taxon>Eukaryota</taxon>
        <taxon>Metazoa</taxon>
        <taxon>Ecdysozoa</taxon>
        <taxon>Nematoda</taxon>
        <taxon>Chromadorea</taxon>
        <taxon>Rhabditida</taxon>
        <taxon>Tylenchina</taxon>
        <taxon>Panagrolaimomorpha</taxon>
        <taxon>Panagrolaimoidea</taxon>
        <taxon>Panagrolaimidae</taxon>
        <taxon>Panagrolaimus</taxon>
    </lineage>
</organism>
<reference evidence="2" key="1">
    <citation type="submission" date="2022-11" db="UniProtKB">
        <authorList>
            <consortium name="WormBaseParasite"/>
        </authorList>
    </citation>
    <scope>IDENTIFICATION</scope>
</reference>
<sequence>MFSCCKTQLFLLISIFACCSCVLDVSWWSSVAQLSTSSLLPHSIKPSCNELQGLSPGQADMCEIFKDHMPAVGHGAKQAIDECEHQFRDHRWNCSTPSGSGIIGPVHKLGTKEAAFTYAILSAGVSHEIGRRCKMGQLKSCGCLDVSKIPKDPSKVPKEVDSDDADGEWTWGGCGDNVYYGSRFAREFIDVREKEEKDEDKKKRSETYGRSLMNRWNNEAGRRILKNNLKRKCKCHGVSGSCNMKTCWMQMPSMRQVGDILQEKYKRAKRFQINSRGNPQFVSQPEKRNSIKHKRAVTELVYLDDSPDYCQENIYQGTVGTKGRVCSKDPRASNNCDLLCCGRGYNSYIEEVTYKCKCKFQWCCEVICQQCKNKTQIHVCK</sequence>
<protein>
    <submittedName>
        <fullName evidence="2">Protein Wnt</fullName>
    </submittedName>
</protein>
<proteinExistence type="predicted"/>
<name>A0AC34RJH9_9BILA</name>
<dbReference type="Proteomes" id="UP000887576">
    <property type="component" value="Unplaced"/>
</dbReference>
<evidence type="ECO:0000313" key="2">
    <source>
        <dbReference type="WBParaSite" id="JU765_v2.g7221.t1"/>
    </source>
</evidence>
<accession>A0AC34RJH9</accession>
<dbReference type="WBParaSite" id="JU765_v2.g7221.t1">
    <property type="protein sequence ID" value="JU765_v2.g7221.t1"/>
    <property type="gene ID" value="JU765_v2.g7221"/>
</dbReference>
<evidence type="ECO:0000313" key="1">
    <source>
        <dbReference type="Proteomes" id="UP000887576"/>
    </source>
</evidence>